<accession>A0A523XHE5</accession>
<evidence type="ECO:0000256" key="1">
    <source>
        <dbReference type="PROSITE-ProRule" id="PRU00339"/>
    </source>
</evidence>
<name>A0A523XHE5_UNCT6</name>
<feature type="non-terminal residue" evidence="3">
    <location>
        <position position="96"/>
    </location>
</feature>
<dbReference type="PROSITE" id="PS51257">
    <property type="entry name" value="PROKAR_LIPOPROTEIN"/>
    <property type="match status" value="1"/>
</dbReference>
<dbReference type="PROSITE" id="PS50005">
    <property type="entry name" value="TPR"/>
    <property type="match status" value="1"/>
</dbReference>
<keyword evidence="1" id="KW-0802">TPR repeat</keyword>
<feature type="chain" id="PRO_5022088381" evidence="2">
    <location>
        <begin position="21"/>
        <end position="96"/>
    </location>
</feature>
<proteinExistence type="predicted"/>
<evidence type="ECO:0000313" key="4">
    <source>
        <dbReference type="Proteomes" id="UP000315534"/>
    </source>
</evidence>
<dbReference type="EMBL" id="SOIP01000471">
    <property type="protein sequence ID" value="TET78690.1"/>
    <property type="molecule type" value="Genomic_DNA"/>
</dbReference>
<dbReference type="Gene3D" id="1.25.40.10">
    <property type="entry name" value="Tetratricopeptide repeat domain"/>
    <property type="match status" value="1"/>
</dbReference>
<dbReference type="InterPro" id="IPR011990">
    <property type="entry name" value="TPR-like_helical_dom_sf"/>
</dbReference>
<feature type="repeat" description="TPR" evidence="1">
    <location>
        <begin position="36"/>
        <end position="69"/>
    </location>
</feature>
<evidence type="ECO:0000256" key="2">
    <source>
        <dbReference type="SAM" id="SignalP"/>
    </source>
</evidence>
<organism evidence="3 4">
    <name type="scientific">candidate division TA06 bacterium</name>
    <dbReference type="NCBI Taxonomy" id="2250710"/>
    <lineage>
        <taxon>Bacteria</taxon>
        <taxon>Bacteria division TA06</taxon>
    </lineage>
</organism>
<protein>
    <submittedName>
        <fullName evidence="3">Tetratricopeptide repeat protein</fullName>
    </submittedName>
</protein>
<feature type="signal peptide" evidence="2">
    <location>
        <begin position="1"/>
        <end position="20"/>
    </location>
</feature>
<dbReference type="Proteomes" id="UP000315534">
    <property type="component" value="Unassembled WGS sequence"/>
</dbReference>
<dbReference type="Pfam" id="PF14559">
    <property type="entry name" value="TPR_19"/>
    <property type="match status" value="1"/>
</dbReference>
<keyword evidence="2" id="KW-0732">Signal</keyword>
<reference evidence="3 4" key="1">
    <citation type="submission" date="2019-03" db="EMBL/GenBank/DDBJ databases">
        <title>Metabolic potential of uncultured bacteria and archaea associated with petroleum seepage in deep-sea sediments.</title>
        <authorList>
            <person name="Dong X."/>
            <person name="Hubert C."/>
        </authorList>
    </citation>
    <scope>NUCLEOTIDE SEQUENCE [LARGE SCALE GENOMIC DNA]</scope>
    <source>
        <strain evidence="3">E29_bin36</strain>
    </source>
</reference>
<sequence>MKLVLGVVASVILIIGCATTQVPEVTETETAEQEPCKRYYDFGFEYLKNGSYDDAIVNFQRAVDCSTGFVEAWIGLSQSYAQKGDMDSAESVLARA</sequence>
<dbReference type="SUPFAM" id="SSF48452">
    <property type="entry name" value="TPR-like"/>
    <property type="match status" value="1"/>
</dbReference>
<dbReference type="InterPro" id="IPR019734">
    <property type="entry name" value="TPR_rpt"/>
</dbReference>
<evidence type="ECO:0000313" key="3">
    <source>
        <dbReference type="EMBL" id="TET78690.1"/>
    </source>
</evidence>
<dbReference type="AlphaFoldDB" id="A0A523XHE5"/>
<comment type="caution">
    <text evidence="3">The sequence shown here is derived from an EMBL/GenBank/DDBJ whole genome shotgun (WGS) entry which is preliminary data.</text>
</comment>
<gene>
    <name evidence="3" type="ORF">E3J38_08160</name>
</gene>